<protein>
    <submittedName>
        <fullName evidence="3">Type 1 fimbrial protein</fullName>
    </submittedName>
</protein>
<feature type="domain" description="Fimbrial-type adhesion" evidence="2">
    <location>
        <begin position="39"/>
        <end position="184"/>
    </location>
</feature>
<dbReference type="Gene3D" id="2.60.40.1090">
    <property type="entry name" value="Fimbrial-type adhesion domain"/>
    <property type="match status" value="1"/>
</dbReference>
<dbReference type="SUPFAM" id="SSF49401">
    <property type="entry name" value="Bacterial adhesins"/>
    <property type="match status" value="1"/>
</dbReference>
<organism evidence="3 4">
    <name type="scientific">Atlantibacter subterraneus</name>
    <dbReference type="NCBI Taxonomy" id="255519"/>
    <lineage>
        <taxon>Bacteria</taxon>
        <taxon>Pseudomonadati</taxon>
        <taxon>Pseudomonadota</taxon>
        <taxon>Gammaproteobacteria</taxon>
        <taxon>Enterobacterales</taxon>
        <taxon>Enterobacteriaceae</taxon>
        <taxon>Atlantibacter</taxon>
    </lineage>
</organism>
<dbReference type="PANTHER" id="PTHR33420">
    <property type="entry name" value="FIMBRIAL SUBUNIT ELFA-RELATED"/>
    <property type="match status" value="1"/>
</dbReference>
<evidence type="ECO:0000313" key="4">
    <source>
        <dbReference type="Proteomes" id="UP000275331"/>
    </source>
</evidence>
<comment type="caution">
    <text evidence="3">The sequence shown here is derived from an EMBL/GenBank/DDBJ whole genome shotgun (WGS) entry which is preliminary data.</text>
</comment>
<dbReference type="OrthoDB" id="6626952at2"/>
<dbReference type="EMBL" id="RHXB01000014">
    <property type="protein sequence ID" value="RSE23210.1"/>
    <property type="molecule type" value="Genomic_DNA"/>
</dbReference>
<dbReference type="InterPro" id="IPR008966">
    <property type="entry name" value="Adhesion_dom_sf"/>
</dbReference>
<name>A0A3R9FQZ1_9ENTR</name>
<dbReference type="Pfam" id="PF00419">
    <property type="entry name" value="Fimbrial"/>
    <property type="match status" value="1"/>
</dbReference>
<reference evidence="3 4" key="1">
    <citation type="submission" date="2018-10" db="EMBL/GenBank/DDBJ databases">
        <title>Transmission dynamics of multidrug resistant bacteria on intensive care unit surfaces.</title>
        <authorList>
            <person name="D'Souza A.W."/>
            <person name="Potter R.F."/>
            <person name="Wallace M."/>
            <person name="Shupe A."/>
            <person name="Patel S."/>
            <person name="Sun S."/>
            <person name="Gul D."/>
            <person name="Kwon J.H."/>
            <person name="Andleeb S."/>
            <person name="Burnham C.-A.D."/>
            <person name="Dantas G."/>
        </authorList>
    </citation>
    <scope>NUCLEOTIDE SEQUENCE [LARGE SCALE GENOMIC DNA]</scope>
    <source>
        <strain evidence="3 4">AS_373</strain>
    </source>
</reference>
<accession>A0A3R9FQZ1</accession>
<evidence type="ECO:0000313" key="3">
    <source>
        <dbReference type="EMBL" id="RSE23210.1"/>
    </source>
</evidence>
<dbReference type="GO" id="GO:0009289">
    <property type="term" value="C:pilus"/>
    <property type="evidence" value="ECO:0007669"/>
    <property type="project" value="InterPro"/>
</dbReference>
<feature type="chain" id="PRO_5018642913" evidence="1">
    <location>
        <begin position="31"/>
        <end position="186"/>
    </location>
</feature>
<evidence type="ECO:0000256" key="1">
    <source>
        <dbReference type="SAM" id="SignalP"/>
    </source>
</evidence>
<sequence>MEINIRGNIMKKALMAVAVSAMFATGASLADTNTPATLSITGTVTDSTIPVACGVSLNTASVNLTGMVSSMKNQGQNVSGGTLVSMNVTGGAQCDQLVNNYGLAYKFVGTPDNADGTVLANTATGDTAAAGVGVGVFSVTGSAYSLGAHHNAKDTHGFSLALVKLNGQTATAGNVQSTLTVQLDRL</sequence>
<feature type="signal peptide" evidence="1">
    <location>
        <begin position="1"/>
        <end position="30"/>
    </location>
</feature>
<dbReference type="AlphaFoldDB" id="A0A3R9FQZ1"/>
<dbReference type="InterPro" id="IPR050263">
    <property type="entry name" value="Bact_Fimbrial_Adh_Pro"/>
</dbReference>
<keyword evidence="1" id="KW-0732">Signal</keyword>
<proteinExistence type="predicted"/>
<dbReference type="InterPro" id="IPR036937">
    <property type="entry name" value="Adhesion_dom_fimbrial_sf"/>
</dbReference>
<evidence type="ECO:0000259" key="2">
    <source>
        <dbReference type="Pfam" id="PF00419"/>
    </source>
</evidence>
<gene>
    <name evidence="3" type="ORF">EGT71_18660</name>
</gene>
<dbReference type="InterPro" id="IPR000259">
    <property type="entry name" value="Adhesion_dom_fimbrial"/>
</dbReference>
<dbReference type="Proteomes" id="UP000275331">
    <property type="component" value="Unassembled WGS sequence"/>
</dbReference>
<dbReference type="GO" id="GO:0043709">
    <property type="term" value="P:cell adhesion involved in single-species biofilm formation"/>
    <property type="evidence" value="ECO:0007669"/>
    <property type="project" value="TreeGrafter"/>
</dbReference>
<dbReference type="PANTHER" id="PTHR33420:SF32">
    <property type="entry name" value="FIMBRIAL-LIKE PROTEIN"/>
    <property type="match status" value="1"/>
</dbReference>